<dbReference type="Proteomes" id="UP001185331">
    <property type="component" value="Unassembled WGS sequence"/>
</dbReference>
<dbReference type="EMBL" id="JAVDQK010000005">
    <property type="protein sequence ID" value="MDR6218914.1"/>
    <property type="molecule type" value="Genomic_DNA"/>
</dbReference>
<proteinExistence type="predicted"/>
<sequence>MRYLHAAYPSLCPDRERAIRQLFSHATWTDGRLEWRDGPAKAWDDQTEVPAMRARFFATPEWTHGWTSLLSLNPAAPRNWRHPDGGSLDRANRAWQHLALEAAAVHLRCDPAGQAQAELAAVHDLLADHLGQPRWSGPVAPRLRWAAVHTVKSQEKAPPTARQVAVMNDITRALAQDEDFDLDELNARHAALDDTRLPSGKIWTGEETLLTQGPWALLSFLTDTDRDGRVRVTGQDAMALGLSMFALHSGVTAAGPQTPLAPVTPDMLKHMYAGVLNHDNRRARTSGGSTRAERCAVTFTRTPAGVGFTARSVTSSGWTQWQSAHLPLTAWAQALTDDRGGT</sequence>
<dbReference type="RefSeq" id="WP_309853725.1">
    <property type="nucleotide sequence ID" value="NZ_JAVDQJ010000004.1"/>
</dbReference>
<evidence type="ECO:0000313" key="1">
    <source>
        <dbReference type="EMBL" id="MDR6218914.1"/>
    </source>
</evidence>
<name>A0AAE4BNA7_9DEIO</name>
<gene>
    <name evidence="1" type="ORF">J2Y00_002511</name>
</gene>
<reference evidence="1" key="1">
    <citation type="submission" date="2023-07" db="EMBL/GenBank/DDBJ databases">
        <title>Sorghum-associated microbial communities from plants grown in Nebraska, USA.</title>
        <authorList>
            <person name="Schachtman D."/>
        </authorList>
    </citation>
    <scope>NUCLEOTIDE SEQUENCE</scope>
    <source>
        <strain evidence="1">BE330</strain>
    </source>
</reference>
<protein>
    <submittedName>
        <fullName evidence="1">Uncharacterized protein</fullName>
    </submittedName>
</protein>
<organism evidence="1 2">
    <name type="scientific">Deinococcus soli</name>
    <name type="common">ex Cha et al. 2016</name>
    <dbReference type="NCBI Taxonomy" id="1309411"/>
    <lineage>
        <taxon>Bacteria</taxon>
        <taxon>Thermotogati</taxon>
        <taxon>Deinococcota</taxon>
        <taxon>Deinococci</taxon>
        <taxon>Deinococcales</taxon>
        <taxon>Deinococcaceae</taxon>
        <taxon>Deinococcus</taxon>
    </lineage>
</organism>
<accession>A0AAE4BNA7</accession>
<comment type="caution">
    <text evidence="1">The sequence shown here is derived from an EMBL/GenBank/DDBJ whole genome shotgun (WGS) entry which is preliminary data.</text>
</comment>
<dbReference type="AlphaFoldDB" id="A0AAE4BNA7"/>
<evidence type="ECO:0000313" key="2">
    <source>
        <dbReference type="Proteomes" id="UP001185331"/>
    </source>
</evidence>